<dbReference type="InterPro" id="IPR014013">
    <property type="entry name" value="Helic_SF1/SF2_ATP-bd_DinG/Rad3"/>
</dbReference>
<gene>
    <name evidence="6" type="ORF">L2A60_13590</name>
</gene>
<keyword evidence="6" id="KW-0347">Helicase</keyword>
<evidence type="ECO:0000256" key="3">
    <source>
        <dbReference type="ARBA" id="ARBA00022840"/>
    </source>
</evidence>
<keyword evidence="2" id="KW-0378">Hydrolase</keyword>
<dbReference type="PROSITE" id="PS51193">
    <property type="entry name" value="HELICASE_ATP_BIND_2"/>
    <property type="match status" value="1"/>
</dbReference>
<dbReference type="GO" id="GO:0004386">
    <property type="term" value="F:helicase activity"/>
    <property type="evidence" value="ECO:0007669"/>
    <property type="project" value="UniProtKB-KW"/>
</dbReference>
<accession>A0ABS9E1A8</accession>
<dbReference type="InterPro" id="IPR027417">
    <property type="entry name" value="P-loop_NTPase"/>
</dbReference>
<dbReference type="SUPFAM" id="SSF52540">
    <property type="entry name" value="P-loop containing nucleoside triphosphate hydrolases"/>
    <property type="match status" value="1"/>
</dbReference>
<dbReference type="PANTHER" id="PTHR11472">
    <property type="entry name" value="DNA REPAIR DEAD HELICASE RAD3/XP-D SUBFAMILY MEMBER"/>
    <property type="match status" value="1"/>
</dbReference>
<dbReference type="SMART" id="SM00491">
    <property type="entry name" value="HELICc2"/>
    <property type="match status" value="1"/>
</dbReference>
<evidence type="ECO:0000313" key="7">
    <source>
        <dbReference type="Proteomes" id="UP001521209"/>
    </source>
</evidence>
<dbReference type="InterPro" id="IPR045028">
    <property type="entry name" value="DinG/Rad3-like"/>
</dbReference>
<dbReference type="Pfam" id="PF13307">
    <property type="entry name" value="Helicase_C_2"/>
    <property type="match status" value="1"/>
</dbReference>
<dbReference type="Proteomes" id="UP001521209">
    <property type="component" value="Unassembled WGS sequence"/>
</dbReference>
<name>A0ABS9E1A8_9PROT</name>
<evidence type="ECO:0000259" key="5">
    <source>
        <dbReference type="PROSITE" id="PS51193"/>
    </source>
</evidence>
<dbReference type="InterPro" id="IPR006555">
    <property type="entry name" value="ATP-dep_Helicase_C"/>
</dbReference>
<sequence length="938" mass="100506">MDSAPRLLLPDAPALVSAPGRAAILSSDGELRVLSVENARSALRNSPPPLVVHGPATLKRLGITMQVLDLLELFAFVMPAQNAAPTPAGLARALDIDPPRGLEDAAAMLPDLAASLLARLAQGRKLAMNRNAAGLAALMGGVAQGSSDPKDHWKRNEGGAGWPWAGAVAAALDDAAARPDRAALRLWSILPEWEDEAPRPPPSAFPVPPDAARTRLAELLGDRAEARQSQSDYASAATAAFAPRATQDAPHCVLAEAGTGTGKTLGYLAPASLWAERNQGAVWISTYTRHLQRQIEQELARLEPDPARLRARVVLRKGRENYLCLLNYEEAVNAGRSPNLIALGLIARWARASNDHDVAGGDLPGWFPELFGAGLLPQIADRRGECIHAACPHWKRCTIEHVIRRARHADLVIANHALVMAQAVWGGLDDSNVPTRYVFDEGHHLFDAADSAFSAELSGIAMAELRRWLLGAEGGRSRARGIAKRLEDLIEADDRLAAPLQAALIAARVLPGAAFFARLAESGDAQLDAVGSGPAETFLAALAAQARARAAERERDSGLGIEVDLYPAEPELAEAASVLDRALARLEAPLKALRARLLDRLDEEAATIEEKDRQRIEAMARGLHRRAIDPVAAWRRMLAAANAAPPAPGERPHSVLFIRLGRDAALLSHLLDPTEAFAETVAAPSHGLLITSATLRDSADRDAESGWRGAEARSGAAHLAAPAIRAAFASPFDYEAQTRIFVVRDAPRDNIDALAAAFRALFIASGGGALGLFTAISRLRAVHTRIAPALAAANIPLYAQHVDAMNNATLVDIFRAEEHACLLGTDAMRDGVDVPGNALRLVVFERTPWPRPDILHRVRRTHLAGGNPKSYDDAIVRLRLRQAFGRLIRRDSDRGVFVLLDRAMPSRLHAAFPAEVTVQSLGLAETIGAIGGFFASYM</sequence>
<dbReference type="RefSeq" id="WP_235704976.1">
    <property type="nucleotide sequence ID" value="NZ_JAKGBZ010000029.1"/>
</dbReference>
<evidence type="ECO:0000256" key="4">
    <source>
        <dbReference type="ARBA" id="ARBA00038058"/>
    </source>
</evidence>
<organism evidence="6 7">
    <name type="scientific">Acidiphilium iwatense</name>
    <dbReference type="NCBI Taxonomy" id="768198"/>
    <lineage>
        <taxon>Bacteria</taxon>
        <taxon>Pseudomonadati</taxon>
        <taxon>Pseudomonadota</taxon>
        <taxon>Alphaproteobacteria</taxon>
        <taxon>Acetobacterales</taxon>
        <taxon>Acidocellaceae</taxon>
        <taxon>Acidiphilium</taxon>
    </lineage>
</organism>
<dbReference type="Gene3D" id="3.40.50.300">
    <property type="entry name" value="P-loop containing nucleotide triphosphate hydrolases"/>
    <property type="match status" value="2"/>
</dbReference>
<evidence type="ECO:0000256" key="2">
    <source>
        <dbReference type="ARBA" id="ARBA00022801"/>
    </source>
</evidence>
<keyword evidence="7" id="KW-1185">Reference proteome</keyword>
<evidence type="ECO:0000313" key="6">
    <source>
        <dbReference type="EMBL" id="MCF3947711.1"/>
    </source>
</evidence>
<feature type="domain" description="Helicase ATP-binding" evidence="5">
    <location>
        <begin position="216"/>
        <end position="493"/>
    </location>
</feature>
<protein>
    <submittedName>
        <fullName evidence="6">ATP-dependent DNA helicase</fullName>
    </submittedName>
</protein>
<keyword evidence="1" id="KW-0547">Nucleotide-binding</keyword>
<proteinExistence type="inferred from homology"/>
<dbReference type="PANTHER" id="PTHR11472:SF34">
    <property type="entry name" value="REGULATOR OF TELOMERE ELONGATION HELICASE 1"/>
    <property type="match status" value="1"/>
</dbReference>
<comment type="caution">
    <text evidence="6">The sequence shown here is derived from an EMBL/GenBank/DDBJ whole genome shotgun (WGS) entry which is preliminary data.</text>
</comment>
<dbReference type="EMBL" id="JAKGBZ010000029">
    <property type="protein sequence ID" value="MCF3947711.1"/>
    <property type="molecule type" value="Genomic_DNA"/>
</dbReference>
<reference evidence="6 7" key="1">
    <citation type="submission" date="2022-01" db="EMBL/GenBank/DDBJ databases">
        <authorList>
            <person name="Won M."/>
            <person name="Kim S.-J."/>
            <person name="Kwon S.-W."/>
        </authorList>
    </citation>
    <scope>NUCLEOTIDE SEQUENCE [LARGE SCALE GENOMIC DNA]</scope>
    <source>
        <strain evidence="6 7">KCTC 23505</strain>
    </source>
</reference>
<evidence type="ECO:0000256" key="1">
    <source>
        <dbReference type="ARBA" id="ARBA00022741"/>
    </source>
</evidence>
<comment type="similarity">
    <text evidence="4">Belongs to the helicase family. DinG subfamily.</text>
</comment>
<keyword evidence="3" id="KW-0067">ATP-binding</keyword>